<evidence type="ECO:0000256" key="5">
    <source>
        <dbReference type="ARBA" id="ARBA00023239"/>
    </source>
</evidence>
<comment type="cofactor">
    <cofactor evidence="1">
        <name>Mg(2+)</name>
        <dbReference type="ChEBI" id="CHEBI:18420"/>
    </cofactor>
</comment>
<sequence>MLHTTVPAAQRRASLRAALERSRAGGGPLLVPGAFNPLSAMLIDEQNFDGVYVSGAVVAADLGLPDVGLTTATEVAARAGQIARVTSLPVLVDADTGFGGPVNTARTVQAFEDAGVAGLHLEDQVDPKRCGHLTGKAVVGVEEMQTRVAAAVRGRRDPNLVICARTDARAVEGLVPAVERARAYVDAGADMVFVEALECEAEYTVFREALDVPLLANMTEFGRSPLLTAKQLADLGMDVVIYPVTLLRLAMGAAERGLAELRDTGTQAGLVDDMQTRSRLYELLGYPAYAAFDTRLAGYTPQENS</sequence>
<dbReference type="AlphaFoldDB" id="A0A4R1HSN4"/>
<name>A0A4R1HSN4_PSEEN</name>
<dbReference type="Gene3D" id="3.20.20.60">
    <property type="entry name" value="Phosphoenolpyruvate-binding domains"/>
    <property type="match status" value="1"/>
</dbReference>
<accession>A0A4R1HSN4</accession>
<dbReference type="SUPFAM" id="SSF51621">
    <property type="entry name" value="Phosphoenolpyruvate/pyruvate domain"/>
    <property type="match status" value="1"/>
</dbReference>
<keyword evidence="10" id="KW-1185">Reference proteome</keyword>
<comment type="caution">
    <text evidence="9">The sequence shown here is derived from an EMBL/GenBank/DDBJ whole genome shotgun (WGS) entry which is preliminary data.</text>
</comment>
<comment type="similarity">
    <text evidence="2 8">Belongs to the isocitrate lyase/PEP mutase superfamily. Methylisocitrate lyase family.</text>
</comment>
<dbReference type="RefSeq" id="WP_132422050.1">
    <property type="nucleotide sequence ID" value="NZ_SMFZ01000001.1"/>
</dbReference>
<dbReference type="InterPro" id="IPR015813">
    <property type="entry name" value="Pyrv/PenolPyrv_kinase-like_dom"/>
</dbReference>
<dbReference type="InterPro" id="IPR018523">
    <property type="entry name" value="Isocitrate_lyase_ph_CS"/>
</dbReference>
<comment type="function">
    <text evidence="7">Involved in the methylcitric acid cycle. Catalyzes the cleavage of 2-methylisocitrate to yield pyruvate and succinate.</text>
</comment>
<evidence type="ECO:0000313" key="9">
    <source>
        <dbReference type="EMBL" id="TCK25657.1"/>
    </source>
</evidence>
<dbReference type="CDD" id="cd00377">
    <property type="entry name" value="ICL_PEPM"/>
    <property type="match status" value="1"/>
</dbReference>
<evidence type="ECO:0000256" key="7">
    <source>
        <dbReference type="ARBA" id="ARBA00058526"/>
    </source>
</evidence>
<protein>
    <recommendedName>
        <fullName evidence="8">Methylisocitrate lyase</fullName>
        <ecNumber evidence="8">4.1.3.30</ecNumber>
    </recommendedName>
</protein>
<comment type="catalytic activity">
    <reaction evidence="6">
        <text>3-hydroxybutane-1,2,3-tricarboxylate = pyruvate + succinate</text>
        <dbReference type="Rhea" id="RHEA:57504"/>
        <dbReference type="ChEBI" id="CHEBI:15361"/>
        <dbReference type="ChEBI" id="CHEBI:30031"/>
        <dbReference type="ChEBI" id="CHEBI:141790"/>
    </reaction>
</comment>
<dbReference type="NCBIfam" id="TIGR02317">
    <property type="entry name" value="prpB"/>
    <property type="match status" value="1"/>
</dbReference>
<dbReference type="GO" id="GO:0046421">
    <property type="term" value="F:methylisocitrate lyase activity"/>
    <property type="evidence" value="ECO:0007669"/>
    <property type="project" value="UniProtKB-EC"/>
</dbReference>
<dbReference type="OrthoDB" id="9771433at2"/>
<comment type="function">
    <text evidence="8">Catalyzes the thermodynamically favored C-C bond cleavage of (2R,3S)-2-methylisocitrate to yield pyruvate and succinate.</text>
</comment>
<proteinExistence type="inferred from homology"/>
<dbReference type="InterPro" id="IPR012695">
    <property type="entry name" value="PrpB"/>
</dbReference>
<dbReference type="EC" id="4.1.3.30" evidence="8"/>
<evidence type="ECO:0000256" key="3">
    <source>
        <dbReference type="ARBA" id="ARBA00022723"/>
    </source>
</evidence>
<keyword evidence="3" id="KW-0479">Metal-binding</keyword>
<evidence type="ECO:0000256" key="1">
    <source>
        <dbReference type="ARBA" id="ARBA00001946"/>
    </source>
</evidence>
<dbReference type="InterPro" id="IPR040442">
    <property type="entry name" value="Pyrv_kinase-like_dom_sf"/>
</dbReference>
<keyword evidence="5 8" id="KW-0456">Lyase</keyword>
<evidence type="ECO:0000256" key="2">
    <source>
        <dbReference type="ARBA" id="ARBA00009282"/>
    </source>
</evidence>
<evidence type="ECO:0000256" key="8">
    <source>
        <dbReference type="RuleBase" id="RU361121"/>
    </source>
</evidence>
<evidence type="ECO:0000256" key="4">
    <source>
        <dbReference type="ARBA" id="ARBA00022842"/>
    </source>
</evidence>
<comment type="catalytic activity">
    <reaction evidence="8">
        <text>(2S,3R)-3-hydroxybutane-1,2,3-tricarboxylate = pyruvate + succinate</text>
        <dbReference type="Rhea" id="RHEA:16809"/>
        <dbReference type="ChEBI" id="CHEBI:15361"/>
        <dbReference type="ChEBI" id="CHEBI:30031"/>
        <dbReference type="ChEBI" id="CHEBI:57429"/>
        <dbReference type="EC" id="4.1.3.30"/>
    </reaction>
</comment>
<dbReference type="GO" id="GO:0046872">
    <property type="term" value="F:metal ion binding"/>
    <property type="evidence" value="ECO:0007669"/>
    <property type="project" value="UniProtKB-KW"/>
</dbReference>
<gene>
    <name evidence="9" type="ORF">EV378_1474</name>
</gene>
<dbReference type="PANTHER" id="PTHR42905">
    <property type="entry name" value="PHOSPHOENOLPYRUVATE CARBOXYLASE"/>
    <property type="match status" value="1"/>
</dbReference>
<dbReference type="EMBL" id="SMFZ01000001">
    <property type="protein sequence ID" value="TCK25657.1"/>
    <property type="molecule type" value="Genomic_DNA"/>
</dbReference>
<reference evidence="9 10" key="1">
    <citation type="submission" date="2019-03" db="EMBL/GenBank/DDBJ databases">
        <title>Sequencing the genomes of 1000 actinobacteria strains.</title>
        <authorList>
            <person name="Klenk H.-P."/>
        </authorList>
    </citation>
    <scope>NUCLEOTIDE SEQUENCE [LARGE SCALE GENOMIC DNA]</scope>
    <source>
        <strain evidence="9 10">DSM 44969</strain>
    </source>
</reference>
<dbReference type="PANTHER" id="PTHR42905:SF5">
    <property type="entry name" value="CARBOXYVINYL-CARBOXYPHOSPHONATE PHOSPHORYLMUTASE, CHLOROPLASTIC"/>
    <property type="match status" value="1"/>
</dbReference>
<organism evidence="9 10">
    <name type="scientific">Pseudonocardia endophytica</name>
    <dbReference type="NCBI Taxonomy" id="401976"/>
    <lineage>
        <taxon>Bacteria</taxon>
        <taxon>Bacillati</taxon>
        <taxon>Actinomycetota</taxon>
        <taxon>Actinomycetes</taxon>
        <taxon>Pseudonocardiales</taxon>
        <taxon>Pseudonocardiaceae</taxon>
        <taxon>Pseudonocardia</taxon>
    </lineage>
</organism>
<dbReference type="FunFam" id="3.20.20.60:FF:000009">
    <property type="entry name" value="2-methylisocitrate lyase"/>
    <property type="match status" value="1"/>
</dbReference>
<evidence type="ECO:0000313" key="10">
    <source>
        <dbReference type="Proteomes" id="UP000295560"/>
    </source>
</evidence>
<comment type="pathway">
    <text evidence="8">Organic acid metabolism; propanoate degradation.</text>
</comment>
<dbReference type="PROSITE" id="PS00161">
    <property type="entry name" value="ISOCITRATE_LYASE"/>
    <property type="match status" value="1"/>
</dbReference>
<dbReference type="InterPro" id="IPR039556">
    <property type="entry name" value="ICL/PEPM"/>
</dbReference>
<dbReference type="Pfam" id="PF13714">
    <property type="entry name" value="PEP_mutase"/>
    <property type="match status" value="1"/>
</dbReference>
<dbReference type="GO" id="GO:0019629">
    <property type="term" value="P:propionate catabolic process, 2-methylcitrate cycle"/>
    <property type="evidence" value="ECO:0007669"/>
    <property type="project" value="InterPro"/>
</dbReference>
<evidence type="ECO:0000256" key="6">
    <source>
        <dbReference type="ARBA" id="ARBA00051150"/>
    </source>
</evidence>
<keyword evidence="4" id="KW-0460">Magnesium</keyword>
<dbReference type="Proteomes" id="UP000295560">
    <property type="component" value="Unassembled WGS sequence"/>
</dbReference>
<dbReference type="UniPathway" id="UPA00946"/>